<dbReference type="EMBL" id="VSWD01000010">
    <property type="protein sequence ID" value="KAK3091496.1"/>
    <property type="molecule type" value="Genomic_DNA"/>
</dbReference>
<gene>
    <name evidence="3" type="ORF">FSP39_020261</name>
</gene>
<dbReference type="PANTHER" id="PTHR14625:SF3">
    <property type="entry name" value="MICROCEPHALIN"/>
    <property type="match status" value="1"/>
</dbReference>
<dbReference type="Proteomes" id="UP001186944">
    <property type="component" value="Unassembled WGS sequence"/>
</dbReference>
<dbReference type="CDD" id="cd17751">
    <property type="entry name" value="BRCT_microcephalin_rpt3"/>
    <property type="match status" value="1"/>
</dbReference>
<evidence type="ECO:0000259" key="2">
    <source>
        <dbReference type="PROSITE" id="PS50172"/>
    </source>
</evidence>
<feature type="region of interest" description="Disordered" evidence="1">
    <location>
        <begin position="58"/>
        <end position="103"/>
    </location>
</feature>
<dbReference type="PANTHER" id="PTHR14625">
    <property type="entry name" value="MICROCEPHALIN"/>
    <property type="match status" value="1"/>
</dbReference>
<dbReference type="InterPro" id="IPR036420">
    <property type="entry name" value="BRCT_dom_sf"/>
</dbReference>
<dbReference type="GO" id="GO:0000278">
    <property type="term" value="P:mitotic cell cycle"/>
    <property type="evidence" value="ECO:0007669"/>
    <property type="project" value="TreeGrafter"/>
</dbReference>
<dbReference type="InterPro" id="IPR022047">
    <property type="entry name" value="Microcephalin-like"/>
</dbReference>
<sequence length="267" mass="29650">MSISQSETAVSLTNDSLRSDGEFGTSMSAVFSESTCPVFFGKPPPRQSIDEFNLRTKFSHHSSKRRKLNSEPRFGTLFSDSSKSSDSDSSGGTRKRSPHKPGLVMTSLHSHEQELVMSIVKKLGAFLITDNVTENTTHVLQSLEQGGWKPEVEFEVTEWFPTAKIARELKESNKENFHLDLFSSLSPMYISPKSAPPRSHLVALVQATGGKITSSSSKARLYVGQEFHPDKTSVTPLFILDCITQNKLLSMDSYLLGKPKRESSPEY</sequence>
<dbReference type="SUPFAM" id="SSF52113">
    <property type="entry name" value="BRCT domain"/>
    <property type="match status" value="1"/>
</dbReference>
<dbReference type="PROSITE" id="PS50172">
    <property type="entry name" value="BRCT"/>
    <property type="match status" value="1"/>
</dbReference>
<evidence type="ECO:0000313" key="3">
    <source>
        <dbReference type="EMBL" id="KAK3091496.1"/>
    </source>
</evidence>
<dbReference type="AlphaFoldDB" id="A0AA89BRK9"/>
<feature type="domain" description="BRCT" evidence="2">
    <location>
        <begin position="177"/>
        <end position="256"/>
    </location>
</feature>
<accession>A0AA89BRK9</accession>
<evidence type="ECO:0000256" key="1">
    <source>
        <dbReference type="SAM" id="MobiDB-lite"/>
    </source>
</evidence>
<feature type="compositionally biased region" description="Polar residues" evidence="1">
    <location>
        <begin position="1"/>
        <end position="16"/>
    </location>
</feature>
<name>A0AA89BRK9_PINIB</name>
<evidence type="ECO:0000313" key="4">
    <source>
        <dbReference type="Proteomes" id="UP001186944"/>
    </source>
</evidence>
<dbReference type="InterPro" id="IPR001357">
    <property type="entry name" value="BRCT_dom"/>
</dbReference>
<dbReference type="Gene3D" id="3.40.50.10190">
    <property type="entry name" value="BRCT domain"/>
    <property type="match status" value="1"/>
</dbReference>
<feature type="compositionally biased region" description="Low complexity" evidence="1">
    <location>
        <begin position="79"/>
        <end position="90"/>
    </location>
</feature>
<dbReference type="Pfam" id="PF16589">
    <property type="entry name" value="BRCT_2"/>
    <property type="match status" value="1"/>
</dbReference>
<feature type="compositionally biased region" description="Basic residues" evidence="1">
    <location>
        <begin position="58"/>
        <end position="67"/>
    </location>
</feature>
<protein>
    <recommendedName>
        <fullName evidence="2">BRCT domain-containing protein</fullName>
    </recommendedName>
</protein>
<organism evidence="3 4">
    <name type="scientific">Pinctada imbricata</name>
    <name type="common">Atlantic pearl-oyster</name>
    <name type="synonym">Pinctada martensii</name>
    <dbReference type="NCBI Taxonomy" id="66713"/>
    <lineage>
        <taxon>Eukaryota</taxon>
        <taxon>Metazoa</taxon>
        <taxon>Spiralia</taxon>
        <taxon>Lophotrochozoa</taxon>
        <taxon>Mollusca</taxon>
        <taxon>Bivalvia</taxon>
        <taxon>Autobranchia</taxon>
        <taxon>Pteriomorphia</taxon>
        <taxon>Pterioida</taxon>
        <taxon>Pterioidea</taxon>
        <taxon>Pteriidae</taxon>
        <taxon>Pinctada</taxon>
    </lineage>
</organism>
<keyword evidence="4" id="KW-1185">Reference proteome</keyword>
<feature type="region of interest" description="Disordered" evidence="1">
    <location>
        <begin position="1"/>
        <end position="23"/>
    </location>
</feature>
<proteinExistence type="predicted"/>
<comment type="caution">
    <text evidence="3">The sequence shown here is derived from an EMBL/GenBank/DDBJ whole genome shotgun (WGS) entry which is preliminary data.</text>
</comment>
<reference evidence="3" key="1">
    <citation type="submission" date="2019-08" db="EMBL/GenBank/DDBJ databases">
        <title>The improved chromosome-level genome for the pearl oyster Pinctada fucata martensii using PacBio sequencing and Hi-C.</title>
        <authorList>
            <person name="Zheng Z."/>
        </authorList>
    </citation>
    <scope>NUCLEOTIDE SEQUENCE</scope>
    <source>
        <strain evidence="3">ZZ-2019</strain>
        <tissue evidence="3">Adductor muscle</tissue>
    </source>
</reference>